<evidence type="ECO:0000256" key="5">
    <source>
        <dbReference type="ARBA" id="ARBA00023235"/>
    </source>
</evidence>
<dbReference type="InParanoid" id="F8QFS7"/>
<evidence type="ECO:0000256" key="1">
    <source>
        <dbReference type="ARBA" id="ARBA00001166"/>
    </source>
</evidence>
<dbReference type="HAMAP" id="MF_01080">
    <property type="entry name" value="TruB_bact"/>
    <property type="match status" value="1"/>
</dbReference>
<dbReference type="FunCoup" id="F8QFS7">
    <property type="interactions" value="381"/>
</dbReference>
<dbReference type="SUPFAM" id="SSF55120">
    <property type="entry name" value="Pseudouridine synthase"/>
    <property type="match status" value="1"/>
</dbReference>
<dbReference type="GO" id="GO:1990481">
    <property type="term" value="P:mRNA pseudouridine synthesis"/>
    <property type="evidence" value="ECO:0007669"/>
    <property type="project" value="TreeGrafter"/>
</dbReference>
<gene>
    <name evidence="8" type="ORF">SERLA73DRAFT_98717</name>
</gene>
<evidence type="ECO:0000313" key="8">
    <source>
        <dbReference type="EMBL" id="EGN92911.1"/>
    </source>
</evidence>
<evidence type="ECO:0000256" key="4">
    <source>
        <dbReference type="ARBA" id="ARBA00022694"/>
    </source>
</evidence>
<feature type="coiled-coil region" evidence="6">
    <location>
        <begin position="204"/>
        <end position="234"/>
    </location>
</feature>
<protein>
    <recommendedName>
        <fullName evidence="3">tRNA pseudouridine(55) synthase</fullName>
        <ecNumber evidence="3">5.4.99.25</ecNumber>
    </recommendedName>
</protein>
<evidence type="ECO:0000256" key="2">
    <source>
        <dbReference type="ARBA" id="ARBA00008999"/>
    </source>
</evidence>
<dbReference type="AlphaFoldDB" id="F8QFS7"/>
<dbReference type="InterPro" id="IPR020103">
    <property type="entry name" value="PsdUridine_synth_cat_dom_sf"/>
</dbReference>
<dbReference type="InterPro" id="IPR014780">
    <property type="entry name" value="tRNA_psdUridine_synth_TruB"/>
</dbReference>
<dbReference type="NCBIfam" id="TIGR00431">
    <property type="entry name" value="TruB"/>
    <property type="match status" value="1"/>
</dbReference>
<dbReference type="GO" id="GO:0160148">
    <property type="term" value="F:tRNA pseudouridine(55) synthase activity"/>
    <property type="evidence" value="ECO:0007669"/>
    <property type="project" value="UniProtKB-EC"/>
</dbReference>
<accession>F8QFS7</accession>
<dbReference type="Gene3D" id="3.30.2350.10">
    <property type="entry name" value="Pseudouridine synthase"/>
    <property type="match status" value="1"/>
</dbReference>
<keyword evidence="9" id="KW-1185">Reference proteome</keyword>
<dbReference type="EMBL" id="GL945497">
    <property type="protein sequence ID" value="EGN92911.1"/>
    <property type="molecule type" value="Genomic_DNA"/>
</dbReference>
<dbReference type="PANTHER" id="PTHR13767:SF2">
    <property type="entry name" value="PSEUDOURIDYLATE SYNTHASE TRUB1"/>
    <property type="match status" value="1"/>
</dbReference>
<dbReference type="EC" id="5.4.99.25" evidence="3"/>
<dbReference type="GO" id="GO:0003723">
    <property type="term" value="F:RNA binding"/>
    <property type="evidence" value="ECO:0007669"/>
    <property type="project" value="InterPro"/>
</dbReference>
<dbReference type="eggNOG" id="KOG2529">
    <property type="taxonomic scope" value="Eukaryota"/>
</dbReference>
<evidence type="ECO:0000256" key="6">
    <source>
        <dbReference type="SAM" id="Coils"/>
    </source>
</evidence>
<organism evidence="9">
    <name type="scientific">Serpula lacrymans var. lacrymans (strain S7.3)</name>
    <name type="common">Dry rot fungus</name>
    <dbReference type="NCBI Taxonomy" id="936435"/>
    <lineage>
        <taxon>Eukaryota</taxon>
        <taxon>Fungi</taxon>
        <taxon>Dikarya</taxon>
        <taxon>Basidiomycota</taxon>
        <taxon>Agaricomycotina</taxon>
        <taxon>Agaricomycetes</taxon>
        <taxon>Agaricomycetidae</taxon>
        <taxon>Boletales</taxon>
        <taxon>Coniophorineae</taxon>
        <taxon>Serpulaceae</taxon>
        <taxon>Serpula</taxon>
    </lineage>
</organism>
<comment type="catalytic activity">
    <reaction evidence="1">
        <text>a uridine in mRNA = a pseudouridine in mRNA</text>
        <dbReference type="Rhea" id="RHEA:56644"/>
        <dbReference type="Rhea" id="RHEA-COMP:14658"/>
        <dbReference type="Rhea" id="RHEA-COMP:14659"/>
        <dbReference type="ChEBI" id="CHEBI:65314"/>
        <dbReference type="ChEBI" id="CHEBI:65315"/>
    </reaction>
</comment>
<comment type="similarity">
    <text evidence="2">Belongs to the pseudouridine synthase TruB family.</text>
</comment>
<dbReference type="PANTHER" id="PTHR13767">
    <property type="entry name" value="TRNA-PSEUDOURIDINE SYNTHASE"/>
    <property type="match status" value="1"/>
</dbReference>
<dbReference type="OMA" id="PWRHVTK"/>
<dbReference type="GO" id="GO:0005634">
    <property type="term" value="C:nucleus"/>
    <property type="evidence" value="ECO:0007669"/>
    <property type="project" value="TreeGrafter"/>
</dbReference>
<keyword evidence="5" id="KW-0413">Isomerase</keyword>
<keyword evidence="6" id="KW-0175">Coiled coil</keyword>
<dbReference type="OrthoDB" id="9995526at2759"/>
<name>F8QFS7_SERL3</name>
<dbReference type="HOGENOM" id="CLU_032087_4_2_1"/>
<dbReference type="Proteomes" id="UP000008063">
    <property type="component" value="Unassembled WGS sequence"/>
</dbReference>
<dbReference type="GO" id="GO:0006400">
    <property type="term" value="P:tRNA modification"/>
    <property type="evidence" value="ECO:0007669"/>
    <property type="project" value="TreeGrafter"/>
</dbReference>
<evidence type="ECO:0000256" key="3">
    <source>
        <dbReference type="ARBA" id="ARBA00012787"/>
    </source>
</evidence>
<dbReference type="InterPro" id="IPR002501">
    <property type="entry name" value="PsdUridine_synth_N"/>
</dbReference>
<reference evidence="9" key="1">
    <citation type="journal article" date="2011" name="Science">
        <title>The plant cell wall-decomposing machinery underlies the functional diversity of forest fungi.</title>
        <authorList>
            <person name="Eastwood D.C."/>
            <person name="Floudas D."/>
            <person name="Binder M."/>
            <person name="Majcherczyk A."/>
            <person name="Schneider P."/>
            <person name="Aerts A."/>
            <person name="Asiegbu F.O."/>
            <person name="Baker S.E."/>
            <person name="Barry K."/>
            <person name="Bendiksby M."/>
            <person name="Blumentritt M."/>
            <person name="Coutinho P.M."/>
            <person name="Cullen D."/>
            <person name="de Vries R.P."/>
            <person name="Gathman A."/>
            <person name="Goodell B."/>
            <person name="Henrissat B."/>
            <person name="Ihrmark K."/>
            <person name="Kauserud H."/>
            <person name="Kohler A."/>
            <person name="LaButti K."/>
            <person name="Lapidus A."/>
            <person name="Lavin J.L."/>
            <person name="Lee Y.-H."/>
            <person name="Lindquist E."/>
            <person name="Lilly W."/>
            <person name="Lucas S."/>
            <person name="Morin E."/>
            <person name="Murat C."/>
            <person name="Oguiza J.A."/>
            <person name="Park J."/>
            <person name="Pisabarro A.G."/>
            <person name="Riley R."/>
            <person name="Rosling A."/>
            <person name="Salamov A."/>
            <person name="Schmidt O."/>
            <person name="Schmutz J."/>
            <person name="Skrede I."/>
            <person name="Stenlid J."/>
            <person name="Wiebenga A."/>
            <person name="Xie X."/>
            <person name="Kuees U."/>
            <person name="Hibbett D.S."/>
            <person name="Hoffmeister D."/>
            <person name="Hoegberg N."/>
            <person name="Martin F."/>
            <person name="Grigoriev I.V."/>
            <person name="Watkinson S.C."/>
        </authorList>
    </citation>
    <scope>NUCLEOTIDE SEQUENCE [LARGE SCALE GENOMIC DNA]</scope>
    <source>
        <strain evidence="9">strain S7.3</strain>
    </source>
</reference>
<evidence type="ECO:0000313" key="9">
    <source>
        <dbReference type="Proteomes" id="UP000008063"/>
    </source>
</evidence>
<feature type="domain" description="Pseudouridine synthase II N-terminal" evidence="7">
    <location>
        <begin position="59"/>
        <end position="200"/>
    </location>
</feature>
<keyword evidence="4" id="KW-0819">tRNA processing</keyword>
<proteinExistence type="inferred from homology"/>
<dbReference type="Pfam" id="PF01509">
    <property type="entry name" value="TruB_N"/>
    <property type="match status" value="1"/>
</dbReference>
<dbReference type="STRING" id="936435.F8QFS7"/>
<sequence>MPKISLPPLPLSGLFAIAKPSGPTSMSVINDVKQLVCNSRLFVEASKLEEKRRTPKRGRRAREVVKIGQGGTLDPLADGVLVVGVGKGTKKLGDFLDCIKEYKTTVLLGCETDTYDSEGVRVRVAPWRHVTKEAVEEQLVNFRGEIYQTPPIFSALKMDGKPLYEYARKGIPLPRPIEKRKVTVHSLTLTDWKGPNHEFTWPEKQFTDKEREAMEKALRSVQEDEEQAQKQTQTPSAFVLTMRVSGGTYVRSIVHDLGHALGSAAHVVTLTRSRQSRFALSPDEEADGAKGCIAWEVFTKAAEDEGAEDADGLKEWERAVLDKFEIIDENGNKS</sequence>
<evidence type="ECO:0000259" key="7">
    <source>
        <dbReference type="Pfam" id="PF01509"/>
    </source>
</evidence>